<evidence type="ECO:0000313" key="1">
    <source>
        <dbReference type="EMBL" id="AKB72950.1"/>
    </source>
</evidence>
<name>A0A0E3WSI8_METMZ</name>
<proteinExistence type="predicted"/>
<sequence length="64" mass="7732">MAEIELNVLTGQCLKRRMDNIEFVRKEVLAWQNYRNNKNSKVKWQFTTDDARIKLSRLYPTIED</sequence>
<dbReference type="Proteomes" id="UP000033071">
    <property type="component" value="Chromosome"/>
</dbReference>
<dbReference type="PATRIC" id="fig|1434113.4.peg.3852"/>
<dbReference type="AlphaFoldDB" id="A0A0E3WSI8"/>
<protein>
    <submittedName>
        <fullName evidence="1">Mobile element protein</fullName>
    </submittedName>
</protein>
<dbReference type="KEGG" id="mmac:MSMAC_3060"/>
<dbReference type="EMBL" id="CP009514">
    <property type="protein sequence ID" value="AKB72950.1"/>
    <property type="molecule type" value="Genomic_DNA"/>
</dbReference>
<accession>A0A0E3WSI8</accession>
<organism evidence="1 2">
    <name type="scientific">Methanosarcina mazei C16</name>
    <dbReference type="NCBI Taxonomy" id="1434113"/>
    <lineage>
        <taxon>Archaea</taxon>
        <taxon>Methanobacteriati</taxon>
        <taxon>Methanobacteriota</taxon>
        <taxon>Stenosarchaea group</taxon>
        <taxon>Methanomicrobia</taxon>
        <taxon>Methanosarcinales</taxon>
        <taxon>Methanosarcinaceae</taxon>
        <taxon>Methanosarcina</taxon>
    </lineage>
</organism>
<evidence type="ECO:0000313" key="2">
    <source>
        <dbReference type="Proteomes" id="UP000033071"/>
    </source>
</evidence>
<reference evidence="1 2" key="1">
    <citation type="submission" date="2014-07" db="EMBL/GenBank/DDBJ databases">
        <title>Methanogenic archaea and the global carbon cycle.</title>
        <authorList>
            <person name="Henriksen J.R."/>
            <person name="Luke J."/>
            <person name="Reinhart S."/>
            <person name="Benedict M.N."/>
            <person name="Youngblut N.D."/>
            <person name="Metcalf M.E."/>
            <person name="Whitaker R.J."/>
            <person name="Metcalf W.W."/>
        </authorList>
    </citation>
    <scope>NUCLEOTIDE SEQUENCE [LARGE SCALE GENOMIC DNA]</scope>
    <source>
        <strain evidence="1 2">C16</strain>
    </source>
</reference>
<gene>
    <name evidence="1" type="ORF">MSMAC_3060</name>
</gene>
<dbReference type="HOGENOM" id="CLU_190665_0_0_2"/>